<comment type="caution">
    <text evidence="2">The sequence shown here is derived from an EMBL/GenBank/DDBJ whole genome shotgun (WGS) entry which is preliminary data.</text>
</comment>
<feature type="chain" id="PRO_5037042637" evidence="1">
    <location>
        <begin position="18"/>
        <end position="184"/>
    </location>
</feature>
<reference evidence="2" key="2">
    <citation type="submission" date="2020-09" db="EMBL/GenBank/DDBJ databases">
        <authorList>
            <person name="Sun Q."/>
            <person name="Kim S."/>
        </authorList>
    </citation>
    <scope>NUCLEOTIDE SEQUENCE</scope>
    <source>
        <strain evidence="2">KCTC 23310</strain>
    </source>
</reference>
<dbReference type="EMBL" id="BMYJ01000005">
    <property type="protein sequence ID" value="GHC55940.1"/>
    <property type="molecule type" value="Genomic_DNA"/>
</dbReference>
<keyword evidence="3" id="KW-1185">Reference proteome</keyword>
<keyword evidence="1" id="KW-0732">Signal</keyword>
<evidence type="ECO:0000256" key="1">
    <source>
        <dbReference type="SAM" id="SignalP"/>
    </source>
</evidence>
<name>A0A918TNC5_9RHOB</name>
<sequence length="184" mass="18791">MRFLTLALGLLALPVQADEVSDAIAAAGTAYEAGDLGASAEALKAASSGVAQQRSAALAAFLPATVDGWTVEEDPSFAEGMAMIGGGVGAMKRYTREDGTQISLSVMTGGEMIGAMTQMFSSPEMLAMMGKVIEVKGVSFVDQGNSVMALIGEKVLVQAEGAVADQVLPLLEQVDLEGIAGFGQ</sequence>
<accession>A0A918TNC5</accession>
<dbReference type="RefSeq" id="WP_189411415.1">
    <property type="nucleotide sequence ID" value="NZ_BMYJ01000005.1"/>
</dbReference>
<dbReference type="Proteomes" id="UP000638981">
    <property type="component" value="Unassembled WGS sequence"/>
</dbReference>
<organism evidence="2 3">
    <name type="scientific">Neogemmobacter tilapiae</name>
    <dbReference type="NCBI Taxonomy" id="875041"/>
    <lineage>
        <taxon>Bacteria</taxon>
        <taxon>Pseudomonadati</taxon>
        <taxon>Pseudomonadota</taxon>
        <taxon>Alphaproteobacteria</taxon>
        <taxon>Rhodobacterales</taxon>
        <taxon>Paracoccaceae</taxon>
        <taxon>Neogemmobacter</taxon>
    </lineage>
</organism>
<reference evidence="2" key="1">
    <citation type="journal article" date="2014" name="Int. J. Syst. Evol. Microbiol.">
        <title>Complete genome sequence of Corynebacterium casei LMG S-19264T (=DSM 44701T), isolated from a smear-ripened cheese.</title>
        <authorList>
            <consortium name="US DOE Joint Genome Institute (JGI-PGF)"/>
            <person name="Walter F."/>
            <person name="Albersmeier A."/>
            <person name="Kalinowski J."/>
            <person name="Ruckert C."/>
        </authorList>
    </citation>
    <scope>NUCLEOTIDE SEQUENCE</scope>
    <source>
        <strain evidence="2">KCTC 23310</strain>
    </source>
</reference>
<proteinExistence type="predicted"/>
<evidence type="ECO:0000313" key="3">
    <source>
        <dbReference type="Proteomes" id="UP000638981"/>
    </source>
</evidence>
<dbReference type="AlphaFoldDB" id="A0A918TNC5"/>
<evidence type="ECO:0000313" key="2">
    <source>
        <dbReference type="EMBL" id="GHC55940.1"/>
    </source>
</evidence>
<protein>
    <submittedName>
        <fullName evidence="2">Uncharacterized protein</fullName>
    </submittedName>
</protein>
<feature type="signal peptide" evidence="1">
    <location>
        <begin position="1"/>
        <end position="17"/>
    </location>
</feature>
<gene>
    <name evidence="2" type="ORF">GCM10007315_18960</name>
</gene>